<comment type="caution">
    <text evidence="1">The sequence shown here is derived from an EMBL/GenBank/DDBJ whole genome shotgun (WGS) entry which is preliminary data.</text>
</comment>
<dbReference type="Pfam" id="PF05708">
    <property type="entry name" value="Peptidase_C92"/>
    <property type="match status" value="1"/>
</dbReference>
<evidence type="ECO:0000313" key="2">
    <source>
        <dbReference type="Proteomes" id="UP001589747"/>
    </source>
</evidence>
<dbReference type="InterPro" id="IPR024453">
    <property type="entry name" value="Peptidase_C92"/>
</dbReference>
<proteinExistence type="predicted"/>
<dbReference type="EMBL" id="JBHMDO010000025">
    <property type="protein sequence ID" value="MFB9327461.1"/>
    <property type="molecule type" value="Genomic_DNA"/>
</dbReference>
<sequence length="194" mass="22222">MGHKFKDVKKIAYEEAAGQLRTGDIMLGSGNYMVSELIKRFSDSMFSHVAIIVRWRERPLILESVEDDGVRLVPLTHYVENYENRHAPYNGELYIARHRELAGLGNEDARIGALVDRGLDLLNRKYDNEEIARIVSRIGLGLGRHEDNDAYICSEFVEACFARADIHFRKDDRGFIYPGHIAEDARVDALFRLL</sequence>
<accession>A0ABV5KS56</accession>
<dbReference type="InterPro" id="IPR038765">
    <property type="entry name" value="Papain-like_cys_pep_sf"/>
</dbReference>
<reference evidence="1 2" key="1">
    <citation type="submission" date="2024-09" db="EMBL/GenBank/DDBJ databases">
        <authorList>
            <person name="Sun Q."/>
            <person name="Mori K."/>
        </authorList>
    </citation>
    <scope>NUCLEOTIDE SEQUENCE [LARGE SCALE GENOMIC DNA]</scope>
    <source>
        <strain evidence="1 2">TISTR 2452</strain>
    </source>
</reference>
<dbReference type="RefSeq" id="WP_377495785.1">
    <property type="nucleotide sequence ID" value="NZ_JBHMDO010000025.1"/>
</dbReference>
<organism evidence="1 2">
    <name type="scientific">Paenibacillus aurantiacus</name>
    <dbReference type="NCBI Taxonomy" id="1936118"/>
    <lineage>
        <taxon>Bacteria</taxon>
        <taxon>Bacillati</taxon>
        <taxon>Bacillota</taxon>
        <taxon>Bacilli</taxon>
        <taxon>Bacillales</taxon>
        <taxon>Paenibacillaceae</taxon>
        <taxon>Paenibacillus</taxon>
    </lineage>
</organism>
<dbReference type="Proteomes" id="UP001589747">
    <property type="component" value="Unassembled WGS sequence"/>
</dbReference>
<gene>
    <name evidence="1" type="ORF">ACFFSY_16145</name>
</gene>
<dbReference type="Gene3D" id="3.90.1720.10">
    <property type="entry name" value="endopeptidase domain like (from Nostoc punctiforme)"/>
    <property type="match status" value="1"/>
</dbReference>
<keyword evidence="2" id="KW-1185">Reference proteome</keyword>
<evidence type="ECO:0000313" key="1">
    <source>
        <dbReference type="EMBL" id="MFB9327461.1"/>
    </source>
</evidence>
<name>A0ABV5KS56_9BACL</name>
<dbReference type="SUPFAM" id="SSF54001">
    <property type="entry name" value="Cysteine proteinases"/>
    <property type="match status" value="1"/>
</dbReference>
<protein>
    <submittedName>
        <fullName evidence="1">YiiX/YebB-like N1pC/P60 family cysteine hydrolase</fullName>
    </submittedName>
</protein>